<dbReference type="Gene3D" id="2.70.70.10">
    <property type="entry name" value="Glucose Permease (Domain IIA)"/>
    <property type="match status" value="1"/>
</dbReference>
<evidence type="ECO:0000259" key="3">
    <source>
        <dbReference type="Pfam" id="PF01551"/>
    </source>
</evidence>
<name>A0A1T4NNY8_9BACT</name>
<dbReference type="PANTHER" id="PTHR21666">
    <property type="entry name" value="PEPTIDASE-RELATED"/>
    <property type="match status" value="1"/>
</dbReference>
<keyword evidence="5" id="KW-1185">Reference proteome</keyword>
<keyword evidence="2" id="KW-0812">Transmembrane</keyword>
<dbReference type="PANTHER" id="PTHR21666:SF286">
    <property type="entry name" value="LIPOPROTEIN NLPD"/>
    <property type="match status" value="1"/>
</dbReference>
<dbReference type="STRING" id="413434.SAMN04488132_104334"/>
<sequence>MKKVKYYYNTHTLRYEKLELPLRVRLLRVFGFIAASIVTGLIIFAITFRYIDSPKEKLLRQQNDDMKLNYTVMEERIRQLEMQMDEIENRDNTVYRSIFEAEPIPDSARVKAMEKNKEVQLVQAMGETELIRSMASQLNTLALRAAYQEKSFVEITDMVKNKEKLLAAIPAIQPVSNKNLNRIASGFGYRIDPIYKERRAHLGLDFTAPQGTPIYATADGRVSDAGFNTGGYGNRVVIRHGYGYETLYGHMYRIKARVGQTVKRGEVIGYVGNTGKSTGPHCHYEVHKNGVPVDPIYYFYNDLTPAQFDRILKMAAASNQSFD</sequence>
<dbReference type="Proteomes" id="UP000190888">
    <property type="component" value="Unassembled WGS sequence"/>
</dbReference>
<reference evidence="4 5" key="1">
    <citation type="submission" date="2017-02" db="EMBL/GenBank/DDBJ databases">
        <authorList>
            <person name="Peterson S.W."/>
        </authorList>
    </citation>
    <scope>NUCLEOTIDE SEQUENCE [LARGE SCALE GENOMIC DNA]</scope>
    <source>
        <strain evidence="4 5">DSM 22335</strain>
    </source>
</reference>
<keyword evidence="1" id="KW-0175">Coiled coil</keyword>
<dbReference type="Pfam" id="PF01551">
    <property type="entry name" value="Peptidase_M23"/>
    <property type="match status" value="1"/>
</dbReference>
<organism evidence="4 5">
    <name type="scientific">Sediminibacterium ginsengisoli</name>
    <dbReference type="NCBI Taxonomy" id="413434"/>
    <lineage>
        <taxon>Bacteria</taxon>
        <taxon>Pseudomonadati</taxon>
        <taxon>Bacteroidota</taxon>
        <taxon>Chitinophagia</taxon>
        <taxon>Chitinophagales</taxon>
        <taxon>Chitinophagaceae</taxon>
        <taxon>Sediminibacterium</taxon>
    </lineage>
</organism>
<dbReference type="RefSeq" id="WP_078831295.1">
    <property type="nucleotide sequence ID" value="NZ_FUWH01000004.1"/>
</dbReference>
<dbReference type="EMBL" id="FUWH01000004">
    <property type="protein sequence ID" value="SJZ80805.1"/>
    <property type="molecule type" value="Genomic_DNA"/>
</dbReference>
<keyword evidence="2" id="KW-1133">Transmembrane helix</keyword>
<dbReference type="OrthoDB" id="9810477at2"/>
<dbReference type="InterPro" id="IPR016047">
    <property type="entry name" value="M23ase_b-sheet_dom"/>
</dbReference>
<gene>
    <name evidence="4" type="ORF">SAMN04488132_104334</name>
</gene>
<dbReference type="FunFam" id="2.70.70.10:FF:000006">
    <property type="entry name" value="M23 family peptidase"/>
    <property type="match status" value="1"/>
</dbReference>
<keyword evidence="2" id="KW-0472">Membrane</keyword>
<protein>
    <submittedName>
        <fullName evidence="4">Peptidase family M23</fullName>
    </submittedName>
</protein>
<dbReference type="GO" id="GO:0004222">
    <property type="term" value="F:metalloendopeptidase activity"/>
    <property type="evidence" value="ECO:0007669"/>
    <property type="project" value="TreeGrafter"/>
</dbReference>
<dbReference type="SUPFAM" id="SSF51261">
    <property type="entry name" value="Duplicated hybrid motif"/>
    <property type="match status" value="1"/>
</dbReference>
<evidence type="ECO:0000313" key="4">
    <source>
        <dbReference type="EMBL" id="SJZ80805.1"/>
    </source>
</evidence>
<dbReference type="CDD" id="cd12797">
    <property type="entry name" value="M23_peptidase"/>
    <property type="match status" value="1"/>
</dbReference>
<dbReference type="AlphaFoldDB" id="A0A1T4NNY8"/>
<evidence type="ECO:0000256" key="2">
    <source>
        <dbReference type="SAM" id="Phobius"/>
    </source>
</evidence>
<feature type="transmembrane region" description="Helical" evidence="2">
    <location>
        <begin position="29"/>
        <end position="51"/>
    </location>
</feature>
<accession>A0A1T4NNY8</accession>
<evidence type="ECO:0000313" key="5">
    <source>
        <dbReference type="Proteomes" id="UP000190888"/>
    </source>
</evidence>
<dbReference type="InterPro" id="IPR050570">
    <property type="entry name" value="Cell_wall_metabolism_enzyme"/>
</dbReference>
<proteinExistence type="predicted"/>
<feature type="domain" description="M23ase beta-sheet core" evidence="3">
    <location>
        <begin position="200"/>
        <end position="295"/>
    </location>
</feature>
<feature type="coiled-coil region" evidence="1">
    <location>
        <begin position="63"/>
        <end position="90"/>
    </location>
</feature>
<evidence type="ECO:0000256" key="1">
    <source>
        <dbReference type="SAM" id="Coils"/>
    </source>
</evidence>
<dbReference type="InterPro" id="IPR011055">
    <property type="entry name" value="Dup_hybrid_motif"/>
</dbReference>